<dbReference type="AlphaFoldDB" id="A0A8H4UCJ8"/>
<evidence type="ECO:0000256" key="1">
    <source>
        <dbReference type="SAM" id="SignalP"/>
    </source>
</evidence>
<reference evidence="2" key="2">
    <citation type="submission" date="2020-05" db="EMBL/GenBank/DDBJ databases">
        <authorList>
            <person name="Kim H.-S."/>
            <person name="Proctor R.H."/>
            <person name="Brown D.W."/>
        </authorList>
    </citation>
    <scope>NUCLEOTIDE SEQUENCE</scope>
    <source>
        <strain evidence="2">NRRL 22465</strain>
    </source>
</reference>
<dbReference type="OrthoDB" id="3481168at2759"/>
<dbReference type="Gene3D" id="3.60.15.10">
    <property type="entry name" value="Ribonuclease Z/Hydroxyacylglutathione hydrolase-like"/>
    <property type="match status" value="1"/>
</dbReference>
<dbReference type="EMBL" id="JABEYC010000826">
    <property type="protein sequence ID" value="KAF4973911.1"/>
    <property type="molecule type" value="Genomic_DNA"/>
</dbReference>
<evidence type="ECO:0000313" key="3">
    <source>
        <dbReference type="Proteomes" id="UP000635477"/>
    </source>
</evidence>
<gene>
    <name evidence="2" type="ORF">FZEAL_9137</name>
</gene>
<reference evidence="2" key="1">
    <citation type="journal article" date="2020" name="BMC Genomics">
        <title>Correction to: Identification and distribution of gene clusters required for synthesis of sphingolipid metabolism inhibitors in diverse species of the filamentous fungus Fusarium.</title>
        <authorList>
            <person name="Kim H.S."/>
            <person name="Lohmar J.M."/>
            <person name="Busman M."/>
            <person name="Brown D.W."/>
            <person name="Naumann T.A."/>
            <person name="Divon H.H."/>
            <person name="Lysoe E."/>
            <person name="Uhlig S."/>
            <person name="Proctor R.H."/>
        </authorList>
    </citation>
    <scope>NUCLEOTIDE SEQUENCE</scope>
    <source>
        <strain evidence="2">NRRL 22465</strain>
    </source>
</reference>
<dbReference type="Proteomes" id="UP000635477">
    <property type="component" value="Unassembled WGS sequence"/>
</dbReference>
<protein>
    <recommendedName>
        <fullName evidence="4">Metallo-beta-lactamase domain-containing protein</fullName>
    </recommendedName>
</protein>
<comment type="caution">
    <text evidence="2">The sequence shown here is derived from an EMBL/GenBank/DDBJ whole genome shotgun (WGS) entry which is preliminary data.</text>
</comment>
<dbReference type="InterPro" id="IPR036866">
    <property type="entry name" value="RibonucZ/Hydroxyglut_hydro"/>
</dbReference>
<evidence type="ECO:0008006" key="4">
    <source>
        <dbReference type="Google" id="ProtNLM"/>
    </source>
</evidence>
<organism evidence="2 3">
    <name type="scientific">Fusarium zealandicum</name>
    <dbReference type="NCBI Taxonomy" id="1053134"/>
    <lineage>
        <taxon>Eukaryota</taxon>
        <taxon>Fungi</taxon>
        <taxon>Dikarya</taxon>
        <taxon>Ascomycota</taxon>
        <taxon>Pezizomycotina</taxon>
        <taxon>Sordariomycetes</taxon>
        <taxon>Hypocreomycetidae</taxon>
        <taxon>Hypocreales</taxon>
        <taxon>Nectriaceae</taxon>
        <taxon>Fusarium</taxon>
        <taxon>Fusarium staphyleae species complex</taxon>
    </lineage>
</organism>
<evidence type="ECO:0000313" key="2">
    <source>
        <dbReference type="EMBL" id="KAF4973911.1"/>
    </source>
</evidence>
<accession>A0A8H4UCJ8</accession>
<feature type="chain" id="PRO_5034067353" description="Metallo-beta-lactamase domain-containing protein" evidence="1">
    <location>
        <begin position="20"/>
        <end position="563"/>
    </location>
</feature>
<name>A0A8H4UCJ8_9HYPO</name>
<keyword evidence="3" id="KW-1185">Reference proteome</keyword>
<dbReference type="SUPFAM" id="SSF56281">
    <property type="entry name" value="Metallo-hydrolase/oxidoreductase"/>
    <property type="match status" value="1"/>
</dbReference>
<feature type="signal peptide" evidence="1">
    <location>
        <begin position="1"/>
        <end position="19"/>
    </location>
</feature>
<sequence>MAMRKILALSLTLVSLASSKVLNPPNNSVHYLLDSALAALGGEDAISGLEGVTYHSPEYELPVLSHAQLANLCQADTAVAISGSQNVSFSFDSEQLTQRIDRIFKASDYWSWASPSLDPFDFSLVVRGSKDGFACYVRGNNQIWLPVDLASGYTDSALAEYLVLHGEMLSPKLLLRVKKHNGVEFVEVNINGVKMPAVYDPVLDITIIFDASSNLPHIIRAAEDHMVFGPSTNDLYLTNYKAVDGIKFPHLVQTVYNSTTQKLDATLEDYIIDSVSINPKFSRKYFQGLPEGKGFFPKSAPKKVEGVTHAHITEFSSNMLWSGITNSTVEGIKVKNPVPGMPNVHWLLLDAGKLGVKQLIIEFEDHVIVGDAPPQWTNEVIQWIEKNINKPITHLWPTHHHRDHSGGAAQYVALGAKLIIPEVAAKFWSSIPNAELITFNETHPYVHSDSKSQAWFLWEDQATHAADLSYAFITEKCPSEDSPIAVFEADIWHPGLPDGQNDRVLMRDWLDQVSGDGLPEGAYVLSTHGGVGQISELVKTTGYVYKPMTVRDWRDGGALCSAA</sequence>
<keyword evidence="1" id="KW-0732">Signal</keyword>
<proteinExistence type="predicted"/>